<reference evidence="6 7" key="1">
    <citation type="journal article" date="2016" name="Nat. Commun.">
        <title>Ectomycorrhizal ecology is imprinted in the genome of the dominant symbiotic fungus Cenococcum geophilum.</title>
        <authorList>
            <consortium name="DOE Joint Genome Institute"/>
            <person name="Peter M."/>
            <person name="Kohler A."/>
            <person name="Ohm R.A."/>
            <person name="Kuo A."/>
            <person name="Krutzmann J."/>
            <person name="Morin E."/>
            <person name="Arend M."/>
            <person name="Barry K.W."/>
            <person name="Binder M."/>
            <person name="Choi C."/>
            <person name="Clum A."/>
            <person name="Copeland A."/>
            <person name="Grisel N."/>
            <person name="Haridas S."/>
            <person name="Kipfer T."/>
            <person name="LaButti K."/>
            <person name="Lindquist E."/>
            <person name="Lipzen A."/>
            <person name="Maire R."/>
            <person name="Meier B."/>
            <person name="Mihaltcheva S."/>
            <person name="Molinier V."/>
            <person name="Murat C."/>
            <person name="Poggeler S."/>
            <person name="Quandt C.A."/>
            <person name="Sperisen C."/>
            <person name="Tritt A."/>
            <person name="Tisserant E."/>
            <person name="Crous P.W."/>
            <person name="Henrissat B."/>
            <person name="Nehls U."/>
            <person name="Egli S."/>
            <person name="Spatafora J.W."/>
            <person name="Grigoriev I.V."/>
            <person name="Martin F.M."/>
        </authorList>
    </citation>
    <scope>NUCLEOTIDE SEQUENCE [LARGE SCALE GENOMIC DNA]</scope>
    <source>
        <strain evidence="6 7">CBS 459.81</strain>
    </source>
</reference>
<dbReference type="GO" id="GO:0000976">
    <property type="term" value="F:transcription cis-regulatory region binding"/>
    <property type="evidence" value="ECO:0007669"/>
    <property type="project" value="TreeGrafter"/>
</dbReference>
<dbReference type="Gene3D" id="1.10.150.60">
    <property type="entry name" value="ARID DNA-binding domain"/>
    <property type="match status" value="1"/>
</dbReference>
<accession>A0A8E2JKM5</accession>
<dbReference type="Pfam" id="PF01388">
    <property type="entry name" value="ARID"/>
    <property type="match status" value="1"/>
</dbReference>
<dbReference type="InterPro" id="IPR001606">
    <property type="entry name" value="ARID_dom"/>
</dbReference>
<feature type="region of interest" description="Disordered" evidence="4">
    <location>
        <begin position="434"/>
        <end position="518"/>
    </location>
</feature>
<feature type="compositionally biased region" description="Low complexity" evidence="4">
    <location>
        <begin position="92"/>
        <end position="109"/>
    </location>
</feature>
<proteinExistence type="predicted"/>
<dbReference type="PROSITE" id="PS51011">
    <property type="entry name" value="ARID"/>
    <property type="match status" value="1"/>
</dbReference>
<dbReference type="InterPro" id="IPR036431">
    <property type="entry name" value="ARID_dom_sf"/>
</dbReference>
<feature type="compositionally biased region" description="Polar residues" evidence="4">
    <location>
        <begin position="118"/>
        <end position="140"/>
    </location>
</feature>
<dbReference type="AlphaFoldDB" id="A0A8E2JKM5"/>
<keyword evidence="7" id="KW-1185">Reference proteome</keyword>
<dbReference type="SMART" id="SM00501">
    <property type="entry name" value="BRIGHT"/>
    <property type="match status" value="1"/>
</dbReference>
<gene>
    <name evidence="6" type="ORF">K432DRAFT_316917</name>
</gene>
<evidence type="ECO:0000256" key="4">
    <source>
        <dbReference type="SAM" id="MobiDB-lite"/>
    </source>
</evidence>
<feature type="compositionally biased region" description="Polar residues" evidence="4">
    <location>
        <begin position="439"/>
        <end position="451"/>
    </location>
</feature>
<dbReference type="PANTHER" id="PTHR13964">
    <property type="entry name" value="RBP-RELATED"/>
    <property type="match status" value="1"/>
</dbReference>
<protein>
    <recommendedName>
        <fullName evidence="5">ARID domain-containing protein</fullName>
    </recommendedName>
</protein>
<dbReference type="Proteomes" id="UP000250266">
    <property type="component" value="Unassembled WGS sequence"/>
</dbReference>
<keyword evidence="3" id="KW-0539">Nucleus</keyword>
<dbReference type="GO" id="GO:0006357">
    <property type="term" value="P:regulation of transcription by RNA polymerase II"/>
    <property type="evidence" value="ECO:0007669"/>
    <property type="project" value="TreeGrafter"/>
</dbReference>
<dbReference type="SUPFAM" id="SSF46774">
    <property type="entry name" value="ARID-like"/>
    <property type="match status" value="1"/>
</dbReference>
<feature type="compositionally biased region" description="Polar residues" evidence="4">
    <location>
        <begin position="80"/>
        <end position="91"/>
    </location>
</feature>
<feature type="region of interest" description="Disordered" evidence="4">
    <location>
        <begin position="57"/>
        <end position="159"/>
    </location>
</feature>
<dbReference type="OrthoDB" id="1938591at2759"/>
<sequence>MNNVTTWPENLTNNAIYNNISDATPDQSLIDPSMFGASNIDLSQLQNNAQFQARLQNGGVRNPYQVSSMVPSKRPREDSTGASLSRSQTPAQQGQYGYQGNQQHGGVQQPLQVPSPFQHLQQQGGSTNATPSPTLQNQQFRPGIMPPQRVQTVSPAQNPNVPQMSPMNYMQGSPMPQGYNQNFGGAIPVQPVALSQNLQSRQQEAQRQYQMRLQQQQQQLAVGNVAVGNMAAGNMAAQQRHQVGPMLGSSGPQQGMPMNRNPVQMQNQQAQARSSLESFLKNVSVLMQSLGQPFIPQPSISGRPVNLLQLYTGVMKQKGSKRVTAINAWPMTAQVMGFPPQQFPNAGEEMRMIFEQNLGPYENAYLQRMAQTKAMATPQQAQMATMSAAQQMSPTKPIPQMAPNNMQAQQQQYLQQLQRTQAIQQQQMQHSIPIKTDGSMPTVNGWSTPQMDSKMPPGPLNQHRKSLSRQLEATPPQVQPPGFPSPSPGPVEKARESVPPLGPPTANGVVKNFDPKVDHGTEYQPKVRNLADTHGGVEVNPISELGGGLAKMKPNVPALEEMGVIDIRALSMSLQSGIHGEVRLALDYLVKLSHEQRVQLELEKCDDMLDILIDCAEEQLDSLAEDAPEVSDILDLTPYEDVIRNCRAEVDSIQDIPEFGTTAYGLDRSAERLIAITTILRNLSFFELNHPLLSSPTVIKFFSNAIRLVGTRIMLLRSHINTADFMKDLITFFSNTADKIELPSREDAYNILHFLLSFAPCPRPSTQVRFTPYNPAIHRYLPPAVDSLAKLLARDDPNRAYYKHLFASDATSTPPYDLLTRAFALAISVVPDRSKGPIRHEMRIAEARKPFLMQGMLAADILASLAPGPESGLCLSWLEAEDGWAQSLLRLSVYLFSADHRPPPPPQGGRQMPRMDHDAQGYQLITHRALAMLRKLGEKCKGGDALVGGVGATVKPELVNGKMDNDEDGDDDAVMELEPVSGWRVKADILPKKEMLLGAMMSPGIDHVALRQLCSFAGLDDY</sequence>
<feature type="compositionally biased region" description="Polar residues" evidence="4">
    <location>
        <begin position="149"/>
        <end position="159"/>
    </location>
</feature>
<organism evidence="6 7">
    <name type="scientific">Lepidopterella palustris CBS 459.81</name>
    <dbReference type="NCBI Taxonomy" id="1314670"/>
    <lineage>
        <taxon>Eukaryota</taxon>
        <taxon>Fungi</taxon>
        <taxon>Dikarya</taxon>
        <taxon>Ascomycota</taxon>
        <taxon>Pezizomycotina</taxon>
        <taxon>Dothideomycetes</taxon>
        <taxon>Pleosporomycetidae</taxon>
        <taxon>Mytilinidiales</taxon>
        <taxon>Argynnaceae</taxon>
        <taxon>Lepidopterella</taxon>
    </lineage>
</organism>
<dbReference type="EMBL" id="KV744808">
    <property type="protein sequence ID" value="OCK86180.1"/>
    <property type="molecule type" value="Genomic_DNA"/>
</dbReference>
<dbReference type="GO" id="GO:0016514">
    <property type="term" value="C:SWI/SNF complex"/>
    <property type="evidence" value="ECO:0007669"/>
    <property type="project" value="TreeGrafter"/>
</dbReference>
<evidence type="ECO:0000256" key="3">
    <source>
        <dbReference type="ARBA" id="ARBA00023242"/>
    </source>
</evidence>
<keyword evidence="2" id="KW-0804">Transcription</keyword>
<evidence type="ECO:0000313" key="7">
    <source>
        <dbReference type="Proteomes" id="UP000250266"/>
    </source>
</evidence>
<evidence type="ECO:0000256" key="1">
    <source>
        <dbReference type="ARBA" id="ARBA00023015"/>
    </source>
</evidence>
<dbReference type="CDD" id="cd16871">
    <property type="entry name" value="ARID_Swi1p-like"/>
    <property type="match status" value="1"/>
</dbReference>
<feature type="domain" description="ARID" evidence="5">
    <location>
        <begin position="273"/>
        <end position="366"/>
    </location>
</feature>
<evidence type="ECO:0000313" key="6">
    <source>
        <dbReference type="EMBL" id="OCK86180.1"/>
    </source>
</evidence>
<dbReference type="PANTHER" id="PTHR13964:SF27">
    <property type="entry name" value="HAT-TRICK, ISOFORM D"/>
    <property type="match status" value="1"/>
</dbReference>
<feature type="compositionally biased region" description="Pro residues" evidence="4">
    <location>
        <begin position="477"/>
        <end position="489"/>
    </location>
</feature>
<dbReference type="SMART" id="SM01014">
    <property type="entry name" value="ARID"/>
    <property type="match status" value="1"/>
</dbReference>
<name>A0A8E2JKM5_9PEZI</name>
<keyword evidence="1" id="KW-0805">Transcription regulation</keyword>
<evidence type="ECO:0000259" key="5">
    <source>
        <dbReference type="PROSITE" id="PS51011"/>
    </source>
</evidence>
<dbReference type="InterPro" id="IPR051232">
    <property type="entry name" value="ARID/SWI1_ChromRemod"/>
</dbReference>
<evidence type="ECO:0000256" key="2">
    <source>
        <dbReference type="ARBA" id="ARBA00023163"/>
    </source>
</evidence>